<feature type="domain" description="N-acetylmuramoyl-L-alanine amidase" evidence="1">
    <location>
        <begin position="27"/>
        <end position="188"/>
    </location>
</feature>
<protein>
    <submittedName>
        <fullName evidence="2">Peptidoglycan-binding protein</fullName>
    </submittedName>
</protein>
<dbReference type="CDD" id="cd06583">
    <property type="entry name" value="PGRP"/>
    <property type="match status" value="1"/>
</dbReference>
<dbReference type="Gene3D" id="3.40.80.10">
    <property type="entry name" value="Peptidoglycan recognition protein-like"/>
    <property type="match status" value="1"/>
</dbReference>
<evidence type="ECO:0000313" key="3">
    <source>
        <dbReference type="Proteomes" id="UP001163064"/>
    </source>
</evidence>
<dbReference type="RefSeq" id="WP_266601564.1">
    <property type="nucleotide sequence ID" value="NZ_JAPHNL010000248.1"/>
</dbReference>
<keyword evidence="3" id="KW-1185">Reference proteome</keyword>
<accession>A0ABT3TXU9</accession>
<sequence>MSRPLSADALVSALRAEGVTVVEHDGWRTHNRDAKGPWGPVNGVMIHHTVSSGTDASVRLCYDGHSELPGPLCHGVIAKDGTVHLVGNGRANHAGGGDPSVLQAVITETYGDRPPAPHQHEGSAGAVDGNTRFYGFECVNLGDGHDPWPAEQLDAIERVSAALCRAHGWGAKSVIGHLEWSDWKVDPRGFSMTGMRRRVQSRLSTGRVARATHHEAHQEPRPPRHQPYPGASFFRAHPHSPIVTAMGHRLVAEGCGHYRVGPGPQWTEADRESYAAWQRKLGFRGADADGWPGPTSWAALKVPYSA</sequence>
<evidence type="ECO:0000313" key="2">
    <source>
        <dbReference type="EMBL" id="MCX3061868.1"/>
    </source>
</evidence>
<name>A0ABT3TXU9_9ACTN</name>
<dbReference type="NCBIfam" id="NF038080">
    <property type="entry name" value="PG_bind_siph"/>
    <property type="match status" value="1"/>
</dbReference>
<comment type="caution">
    <text evidence="2">The sequence shown here is derived from an EMBL/GenBank/DDBJ whole genome shotgun (WGS) entry which is preliminary data.</text>
</comment>
<dbReference type="Proteomes" id="UP001163064">
    <property type="component" value="Unassembled WGS sequence"/>
</dbReference>
<dbReference type="Pfam" id="PF01510">
    <property type="entry name" value="Amidase_2"/>
    <property type="match status" value="1"/>
</dbReference>
<proteinExistence type="predicted"/>
<evidence type="ECO:0000259" key="1">
    <source>
        <dbReference type="SMART" id="SM00644"/>
    </source>
</evidence>
<dbReference type="SMART" id="SM00644">
    <property type="entry name" value="Ami_2"/>
    <property type="match status" value="1"/>
</dbReference>
<dbReference type="InterPro" id="IPR047763">
    <property type="entry name" value="PG_bind_dom_phiBT1-type"/>
</dbReference>
<dbReference type="EMBL" id="JAPHNL010000248">
    <property type="protein sequence ID" value="MCX3061868.1"/>
    <property type="molecule type" value="Genomic_DNA"/>
</dbReference>
<dbReference type="InterPro" id="IPR002502">
    <property type="entry name" value="Amidase_domain"/>
</dbReference>
<gene>
    <name evidence="2" type="ORF">OFY01_19295</name>
</gene>
<organism evidence="2 3">
    <name type="scientific">Streptomyces beihaiensis</name>
    <dbReference type="NCBI Taxonomy" id="2984495"/>
    <lineage>
        <taxon>Bacteria</taxon>
        <taxon>Bacillati</taxon>
        <taxon>Actinomycetota</taxon>
        <taxon>Actinomycetes</taxon>
        <taxon>Kitasatosporales</taxon>
        <taxon>Streptomycetaceae</taxon>
        <taxon>Streptomyces</taxon>
    </lineage>
</organism>
<dbReference type="SUPFAM" id="SSF55846">
    <property type="entry name" value="N-acetylmuramoyl-L-alanine amidase-like"/>
    <property type="match status" value="1"/>
</dbReference>
<dbReference type="InterPro" id="IPR036505">
    <property type="entry name" value="Amidase/PGRP_sf"/>
</dbReference>
<reference evidence="2" key="1">
    <citation type="submission" date="2022-10" db="EMBL/GenBank/DDBJ databases">
        <title>Streptomyces beihaiensis sp. nov., a chitin degrading actinobacterium, isolated from shrimp pond soil.</title>
        <authorList>
            <person name="Xie J."/>
            <person name="Shen N."/>
        </authorList>
    </citation>
    <scope>NUCLEOTIDE SEQUENCE</scope>
    <source>
        <strain evidence="2">GXMU-J5</strain>
    </source>
</reference>